<feature type="transmembrane region" description="Helical" evidence="1">
    <location>
        <begin position="76"/>
        <end position="96"/>
    </location>
</feature>
<keyword evidence="1" id="KW-0472">Membrane</keyword>
<feature type="transmembrane region" description="Helical" evidence="1">
    <location>
        <begin position="285"/>
        <end position="305"/>
    </location>
</feature>
<feature type="transmembrane region" description="Helical" evidence="1">
    <location>
        <begin position="252"/>
        <end position="273"/>
    </location>
</feature>
<feature type="transmembrane region" description="Helical" evidence="1">
    <location>
        <begin position="134"/>
        <end position="156"/>
    </location>
</feature>
<evidence type="ECO:0000256" key="1">
    <source>
        <dbReference type="SAM" id="Phobius"/>
    </source>
</evidence>
<feature type="transmembrane region" description="Helical" evidence="1">
    <location>
        <begin position="168"/>
        <end position="192"/>
    </location>
</feature>
<dbReference type="VEuPathDB" id="VectorBase:LOC119163925"/>
<evidence type="ECO:0000313" key="3">
    <source>
        <dbReference type="Proteomes" id="UP000821866"/>
    </source>
</evidence>
<reference evidence="2" key="2">
    <citation type="submission" date="2021-09" db="EMBL/GenBank/DDBJ databases">
        <authorList>
            <person name="Jia N."/>
            <person name="Wang J."/>
            <person name="Shi W."/>
            <person name="Du L."/>
            <person name="Sun Y."/>
            <person name="Zhan W."/>
            <person name="Jiang J."/>
            <person name="Wang Q."/>
            <person name="Zhang B."/>
            <person name="Ji P."/>
            <person name="Sakyi L.B."/>
            <person name="Cui X."/>
            <person name="Yuan T."/>
            <person name="Jiang B."/>
            <person name="Yang W."/>
            <person name="Lam T.T.-Y."/>
            <person name="Chang Q."/>
            <person name="Ding S."/>
            <person name="Wang X."/>
            <person name="Zhu J."/>
            <person name="Ruan X."/>
            <person name="Zhao L."/>
            <person name="Wei J."/>
            <person name="Que T."/>
            <person name="Du C."/>
            <person name="Cheng J."/>
            <person name="Dai P."/>
            <person name="Han X."/>
            <person name="Huang E."/>
            <person name="Gao Y."/>
            <person name="Liu J."/>
            <person name="Shao H."/>
            <person name="Ye R."/>
            <person name="Li L."/>
            <person name="Wei W."/>
            <person name="Wang X."/>
            <person name="Wang C."/>
            <person name="Huo Q."/>
            <person name="Li W."/>
            <person name="Guo W."/>
            <person name="Chen H."/>
            <person name="Chen S."/>
            <person name="Zhou L."/>
            <person name="Zhou L."/>
            <person name="Ni X."/>
            <person name="Tian J."/>
            <person name="Zhou Y."/>
            <person name="Sheng Y."/>
            <person name="Liu T."/>
            <person name="Pan Y."/>
            <person name="Xia L."/>
            <person name="Li J."/>
            <person name="Zhao F."/>
            <person name="Cao W."/>
        </authorList>
    </citation>
    <scope>NUCLEOTIDE SEQUENCE</scope>
    <source>
        <strain evidence="2">Rmic-2018</strain>
        <tissue evidence="2">Larvae</tissue>
    </source>
</reference>
<keyword evidence="3" id="KW-1185">Reference proteome</keyword>
<proteinExistence type="predicted"/>
<dbReference type="AlphaFoldDB" id="A0A9J6DZI1"/>
<protein>
    <recommendedName>
        <fullName evidence="4">Gustatory receptor</fullName>
    </recommendedName>
</protein>
<gene>
    <name evidence="2" type="ORF">HPB51_004706</name>
</gene>
<evidence type="ECO:0000313" key="2">
    <source>
        <dbReference type="EMBL" id="KAH8027354.1"/>
    </source>
</evidence>
<name>A0A9J6DZI1_RHIMP</name>
<evidence type="ECO:0008006" key="4">
    <source>
        <dbReference type="Google" id="ProtNLM"/>
    </source>
</evidence>
<keyword evidence="1" id="KW-1133">Transmembrane helix</keyword>
<sequence>MVARVLWYFRLSRFLGCLFIGNLSVNTMKDAVTTWKSLYTLYAVVWFSTFLAYHVVELMNTSTSVDLDKKFHRYLRFVSSSVVVAKACVNYVSFCLGSESLLEFMRSATAFEMSTFFSPVVKGRLDRRRRLFVAIYRTMLCMSFFGTFIMSVTSSIKNLLPESTPWRAVLVTALLGSKVAVFWYDFMLYVIATRCLDVLLRYLKLELTRLEASCSNNVTVTQYAQLNSASKVAAVRVNVCKIKALKAKLDKICGPAIVASSSSLLALVCLNLYRSLALDVPELELWLPIMYTLYSGLCFIEMAFVSDHLARQVSNKRL</sequence>
<organism evidence="2 3">
    <name type="scientific">Rhipicephalus microplus</name>
    <name type="common">Cattle tick</name>
    <name type="synonym">Boophilus microplus</name>
    <dbReference type="NCBI Taxonomy" id="6941"/>
    <lineage>
        <taxon>Eukaryota</taxon>
        <taxon>Metazoa</taxon>
        <taxon>Ecdysozoa</taxon>
        <taxon>Arthropoda</taxon>
        <taxon>Chelicerata</taxon>
        <taxon>Arachnida</taxon>
        <taxon>Acari</taxon>
        <taxon>Parasitiformes</taxon>
        <taxon>Ixodida</taxon>
        <taxon>Ixodoidea</taxon>
        <taxon>Ixodidae</taxon>
        <taxon>Rhipicephalinae</taxon>
        <taxon>Rhipicephalus</taxon>
        <taxon>Boophilus</taxon>
    </lineage>
</organism>
<keyword evidence="1" id="KW-0812">Transmembrane</keyword>
<feature type="transmembrane region" description="Helical" evidence="1">
    <location>
        <begin position="37"/>
        <end position="56"/>
    </location>
</feature>
<comment type="caution">
    <text evidence="2">The sequence shown here is derived from an EMBL/GenBank/DDBJ whole genome shotgun (WGS) entry which is preliminary data.</text>
</comment>
<dbReference type="Proteomes" id="UP000821866">
    <property type="component" value="Chromosome 4"/>
</dbReference>
<dbReference type="EMBL" id="JABSTU010000006">
    <property type="protein sequence ID" value="KAH8027354.1"/>
    <property type="molecule type" value="Genomic_DNA"/>
</dbReference>
<reference evidence="2" key="1">
    <citation type="journal article" date="2020" name="Cell">
        <title>Large-Scale Comparative Analyses of Tick Genomes Elucidate Their Genetic Diversity and Vector Capacities.</title>
        <authorList>
            <consortium name="Tick Genome and Microbiome Consortium (TIGMIC)"/>
            <person name="Jia N."/>
            <person name="Wang J."/>
            <person name="Shi W."/>
            <person name="Du L."/>
            <person name="Sun Y."/>
            <person name="Zhan W."/>
            <person name="Jiang J.F."/>
            <person name="Wang Q."/>
            <person name="Zhang B."/>
            <person name="Ji P."/>
            <person name="Bell-Sakyi L."/>
            <person name="Cui X.M."/>
            <person name="Yuan T.T."/>
            <person name="Jiang B.G."/>
            <person name="Yang W.F."/>
            <person name="Lam T.T."/>
            <person name="Chang Q.C."/>
            <person name="Ding S.J."/>
            <person name="Wang X.J."/>
            <person name="Zhu J.G."/>
            <person name="Ruan X.D."/>
            <person name="Zhao L."/>
            <person name="Wei J.T."/>
            <person name="Ye R.Z."/>
            <person name="Que T.C."/>
            <person name="Du C.H."/>
            <person name="Zhou Y.H."/>
            <person name="Cheng J.X."/>
            <person name="Dai P.F."/>
            <person name="Guo W.B."/>
            <person name="Han X.H."/>
            <person name="Huang E.J."/>
            <person name="Li L.F."/>
            <person name="Wei W."/>
            <person name="Gao Y.C."/>
            <person name="Liu J.Z."/>
            <person name="Shao H.Z."/>
            <person name="Wang X."/>
            <person name="Wang C.C."/>
            <person name="Yang T.C."/>
            <person name="Huo Q.B."/>
            <person name="Li W."/>
            <person name="Chen H.Y."/>
            <person name="Chen S.E."/>
            <person name="Zhou L.G."/>
            <person name="Ni X.B."/>
            <person name="Tian J.H."/>
            <person name="Sheng Y."/>
            <person name="Liu T."/>
            <person name="Pan Y.S."/>
            <person name="Xia L.Y."/>
            <person name="Li J."/>
            <person name="Zhao F."/>
            <person name="Cao W.C."/>
        </authorList>
    </citation>
    <scope>NUCLEOTIDE SEQUENCE</scope>
    <source>
        <strain evidence="2">Rmic-2018</strain>
    </source>
</reference>
<accession>A0A9J6DZI1</accession>